<dbReference type="NCBIfam" id="TIGR00254">
    <property type="entry name" value="GGDEF"/>
    <property type="match status" value="1"/>
</dbReference>
<dbReference type="SMART" id="SM00267">
    <property type="entry name" value="GGDEF"/>
    <property type="match status" value="1"/>
</dbReference>
<feature type="domain" description="GGDEF" evidence="2">
    <location>
        <begin position="350"/>
        <end position="483"/>
    </location>
</feature>
<accession>A0A1C1YVM9</accession>
<comment type="caution">
    <text evidence="3">The sequence shown here is derived from an EMBL/GenBank/DDBJ whole genome shotgun (WGS) entry which is preliminary data.</text>
</comment>
<sequence>MSRAAQPPAARKKLEEPYRGFPVPANEAERLEAVHRLNILDTAPTPEFDAIVKMAATIFDAPIAMITFLDRDFRWCKAQIGGGLPKLRREHAFCNYTILDTTPFEIEDTLADQRFRNNPSVAGPPHLRYYIGIPVSLDGSTNVTTLCVLDTKPRKATPGQLEQFEQLRTVLTGLVASHDSAQKARTAEQHARQRAMLLSQVEKIAKIGAWSFDTETGAVDWSPQMFALHELPGDEVPSFADAIGYFADHERERVDAKIANCIERGEPFELEADFLSARGNLKRVRAIGEIQHRDDRPPCLVGICKDITEQYEQTRRLWRAAHLDSLTGIANRHSFQSEIDQRLAGCPSAAAPALLVLDVDNFKDINDEFGHLAGDEILRAVARRIAGAVPPEAFCARLGGDEFAILIDTAGDKESGRILAEELVARITAPILYDQREIRVSVSIGIAASPAQVTTGDELFLQADMALYHVKQNGRGRIQIYEPAITQAIEDKRRSVALIRAAIADAGLEPFYQPIVDLATQRIRGVEALARIRNADGSILGPGDFWHALLDPQCAREIDEVILARALRDFAQWRAEGRDIAFVGVNASSASIQSGNFTDRVFAELARNGLSARDLKIEVVESVFLDQGSFDVRAVLEELSARGAQIALDDFGTGYASLSHLRDYPIDCIKIDKSFVQGLGRNTCNTAIVQALIGLGKAMTLHVVAEGIETHGQLDFVSALGANFGQGYLFAKPMDAAATALVLPSARADNLSGPLPATRWRA</sequence>
<dbReference type="PROSITE" id="PS50883">
    <property type="entry name" value="EAL"/>
    <property type="match status" value="1"/>
</dbReference>
<reference evidence="3 4" key="1">
    <citation type="submission" date="2015-12" db="EMBL/GenBank/DDBJ databases">
        <authorList>
            <person name="Shamseldin A."/>
            <person name="Moawad H."/>
            <person name="Abd El-Rahim W.M."/>
            <person name="Sadowsky M.J."/>
        </authorList>
    </citation>
    <scope>NUCLEOTIDE SEQUENCE [LARGE SCALE GENOMIC DNA]</scope>
    <source>
        <strain evidence="3 4">JC234</strain>
    </source>
</reference>
<evidence type="ECO:0000313" key="3">
    <source>
        <dbReference type="EMBL" id="OCW57507.1"/>
    </source>
</evidence>
<dbReference type="SUPFAM" id="SSF141868">
    <property type="entry name" value="EAL domain-like"/>
    <property type="match status" value="1"/>
</dbReference>
<dbReference type="Gene3D" id="3.30.70.270">
    <property type="match status" value="1"/>
</dbReference>
<dbReference type="SUPFAM" id="SSF55785">
    <property type="entry name" value="PYP-like sensor domain (PAS domain)"/>
    <property type="match status" value="1"/>
</dbReference>
<dbReference type="InterPro" id="IPR029016">
    <property type="entry name" value="GAF-like_dom_sf"/>
</dbReference>
<dbReference type="Gene3D" id="3.30.450.20">
    <property type="entry name" value="PAS domain"/>
    <property type="match status" value="1"/>
</dbReference>
<evidence type="ECO:0008006" key="5">
    <source>
        <dbReference type="Google" id="ProtNLM"/>
    </source>
</evidence>
<dbReference type="PANTHER" id="PTHR44757:SF2">
    <property type="entry name" value="BIOFILM ARCHITECTURE MAINTENANCE PROTEIN MBAA"/>
    <property type="match status" value="1"/>
</dbReference>
<dbReference type="Proteomes" id="UP000094795">
    <property type="component" value="Unassembled WGS sequence"/>
</dbReference>
<dbReference type="InterPro" id="IPR035919">
    <property type="entry name" value="EAL_sf"/>
</dbReference>
<evidence type="ECO:0000259" key="2">
    <source>
        <dbReference type="PROSITE" id="PS50887"/>
    </source>
</evidence>
<dbReference type="InterPro" id="IPR001633">
    <property type="entry name" value="EAL_dom"/>
</dbReference>
<evidence type="ECO:0000313" key="4">
    <source>
        <dbReference type="Proteomes" id="UP000094795"/>
    </source>
</evidence>
<feature type="domain" description="EAL" evidence="1">
    <location>
        <begin position="492"/>
        <end position="747"/>
    </location>
</feature>
<gene>
    <name evidence="3" type="ORF">AWJ14_13205</name>
</gene>
<keyword evidence="4" id="KW-1185">Reference proteome</keyword>
<dbReference type="InterPro" id="IPR035965">
    <property type="entry name" value="PAS-like_dom_sf"/>
</dbReference>
<dbReference type="CDD" id="cd01949">
    <property type="entry name" value="GGDEF"/>
    <property type="match status" value="1"/>
</dbReference>
<dbReference type="InterPro" id="IPR043128">
    <property type="entry name" value="Rev_trsase/Diguanyl_cyclase"/>
</dbReference>
<dbReference type="SMART" id="SM00052">
    <property type="entry name" value="EAL"/>
    <property type="match status" value="1"/>
</dbReference>
<organism evidence="3 4">
    <name type="scientific">Hoeflea olei</name>
    <dbReference type="NCBI Taxonomy" id="1480615"/>
    <lineage>
        <taxon>Bacteria</taxon>
        <taxon>Pseudomonadati</taxon>
        <taxon>Pseudomonadota</taxon>
        <taxon>Alphaproteobacteria</taxon>
        <taxon>Hyphomicrobiales</taxon>
        <taxon>Rhizobiaceae</taxon>
        <taxon>Hoeflea</taxon>
    </lineage>
</organism>
<dbReference type="PANTHER" id="PTHR44757">
    <property type="entry name" value="DIGUANYLATE CYCLASE DGCP"/>
    <property type="match status" value="1"/>
</dbReference>
<dbReference type="SUPFAM" id="SSF55781">
    <property type="entry name" value="GAF domain-like"/>
    <property type="match status" value="1"/>
</dbReference>
<dbReference type="STRING" id="1480615.AWJ14_13205"/>
<dbReference type="CDD" id="cd01948">
    <property type="entry name" value="EAL"/>
    <property type="match status" value="1"/>
</dbReference>
<dbReference type="InterPro" id="IPR000160">
    <property type="entry name" value="GGDEF_dom"/>
</dbReference>
<dbReference type="Pfam" id="PF01590">
    <property type="entry name" value="GAF"/>
    <property type="match status" value="1"/>
</dbReference>
<dbReference type="RefSeq" id="WP_066178727.1">
    <property type="nucleotide sequence ID" value="NZ_LQZT01000013.1"/>
</dbReference>
<dbReference type="EMBL" id="LQZT01000013">
    <property type="protein sequence ID" value="OCW57507.1"/>
    <property type="molecule type" value="Genomic_DNA"/>
</dbReference>
<dbReference type="AlphaFoldDB" id="A0A1C1YVM9"/>
<dbReference type="Pfam" id="PF00563">
    <property type="entry name" value="EAL"/>
    <property type="match status" value="1"/>
</dbReference>
<proteinExistence type="predicted"/>
<dbReference type="PROSITE" id="PS50887">
    <property type="entry name" value="GGDEF"/>
    <property type="match status" value="1"/>
</dbReference>
<dbReference type="Gene3D" id="3.20.20.450">
    <property type="entry name" value="EAL domain"/>
    <property type="match status" value="1"/>
</dbReference>
<dbReference type="InterPro" id="IPR003018">
    <property type="entry name" value="GAF"/>
</dbReference>
<evidence type="ECO:0000259" key="1">
    <source>
        <dbReference type="PROSITE" id="PS50883"/>
    </source>
</evidence>
<dbReference type="InterPro" id="IPR052155">
    <property type="entry name" value="Biofilm_reg_signaling"/>
</dbReference>
<dbReference type="SUPFAM" id="SSF55073">
    <property type="entry name" value="Nucleotide cyclase"/>
    <property type="match status" value="1"/>
</dbReference>
<dbReference type="InterPro" id="IPR029787">
    <property type="entry name" value="Nucleotide_cyclase"/>
</dbReference>
<protein>
    <recommendedName>
        <fullName evidence="5">Diguanylate cyclase</fullName>
    </recommendedName>
</protein>
<dbReference type="Gene3D" id="3.30.450.40">
    <property type="match status" value="1"/>
</dbReference>
<name>A0A1C1YVM9_9HYPH</name>
<dbReference type="Pfam" id="PF00990">
    <property type="entry name" value="GGDEF"/>
    <property type="match status" value="1"/>
</dbReference>